<protein>
    <recommendedName>
        <fullName evidence="2">PTS EIIA type-4 domain-containing protein</fullName>
    </recommendedName>
</protein>
<dbReference type="InterPro" id="IPR036662">
    <property type="entry name" value="PTS_EIIA_man-typ_sf"/>
</dbReference>
<reference evidence="3 4" key="1">
    <citation type="journal article" date="2015" name="Genome Announc.">
        <title>Expanding the biotechnology potential of lactobacilli through comparative genomics of 213 strains and associated genera.</title>
        <authorList>
            <person name="Sun Z."/>
            <person name="Harris H.M."/>
            <person name="McCann A."/>
            <person name="Guo C."/>
            <person name="Argimon S."/>
            <person name="Zhang W."/>
            <person name="Yang X."/>
            <person name="Jeffery I.B."/>
            <person name="Cooney J.C."/>
            <person name="Kagawa T.F."/>
            <person name="Liu W."/>
            <person name="Song Y."/>
            <person name="Salvetti E."/>
            <person name="Wrobel A."/>
            <person name="Rasinkangas P."/>
            <person name="Parkhill J."/>
            <person name="Rea M.C."/>
            <person name="O'Sullivan O."/>
            <person name="Ritari J."/>
            <person name="Douillard F.P."/>
            <person name="Paul Ross R."/>
            <person name="Yang R."/>
            <person name="Briner A.E."/>
            <person name="Felis G.E."/>
            <person name="de Vos W.M."/>
            <person name="Barrangou R."/>
            <person name="Klaenhammer T.R."/>
            <person name="Caufield P.W."/>
            <person name="Cui Y."/>
            <person name="Zhang H."/>
            <person name="O'Toole P.W."/>
        </authorList>
    </citation>
    <scope>NUCLEOTIDE SEQUENCE [LARGE SCALE GENOMIC DNA]</scope>
    <source>
        <strain evidence="3 4">DSM 16634</strain>
    </source>
</reference>
<gene>
    <name evidence="3" type="ORF">FC32_GL000554</name>
</gene>
<dbReference type="GO" id="GO:0009401">
    <property type="term" value="P:phosphoenolpyruvate-dependent sugar phosphotransferase system"/>
    <property type="evidence" value="ECO:0007669"/>
    <property type="project" value="InterPro"/>
</dbReference>
<dbReference type="AlphaFoldDB" id="A0A0R1TT98"/>
<dbReference type="Pfam" id="PF03610">
    <property type="entry name" value="EIIA-man"/>
    <property type="match status" value="1"/>
</dbReference>
<proteinExistence type="predicted"/>
<dbReference type="STRING" id="1423724.FC32_GL000554"/>
<evidence type="ECO:0000256" key="1">
    <source>
        <dbReference type="ARBA" id="ARBA00022679"/>
    </source>
</evidence>
<comment type="caution">
    <text evidence="3">The sequence shown here is derived from an EMBL/GenBank/DDBJ whole genome shotgun (WGS) entry which is preliminary data.</text>
</comment>
<dbReference type="Proteomes" id="UP000051324">
    <property type="component" value="Unassembled WGS sequence"/>
</dbReference>
<dbReference type="InterPro" id="IPR039643">
    <property type="entry name" value="DhaM"/>
</dbReference>
<dbReference type="GO" id="GO:0047324">
    <property type="term" value="F:phosphoenolpyruvate-glycerone phosphotransferase activity"/>
    <property type="evidence" value="ECO:0007669"/>
    <property type="project" value="InterPro"/>
</dbReference>
<dbReference type="PROSITE" id="PS51096">
    <property type="entry name" value="PTS_EIIA_TYPE_4"/>
    <property type="match status" value="1"/>
</dbReference>
<dbReference type="eggNOG" id="COG3412">
    <property type="taxonomic scope" value="Bacteria"/>
</dbReference>
<dbReference type="PATRIC" id="fig|1423724.4.peg.587"/>
<dbReference type="PANTHER" id="PTHR38594:SF1">
    <property type="entry name" value="PEP-DEPENDENT DIHYDROXYACETONE KINASE, PHOSPHORYL DONOR SUBUNIT DHAM"/>
    <property type="match status" value="1"/>
</dbReference>
<evidence type="ECO:0000313" key="3">
    <source>
        <dbReference type="EMBL" id="KRL84534.1"/>
    </source>
</evidence>
<dbReference type="SUPFAM" id="SSF53062">
    <property type="entry name" value="PTS system fructose IIA component-like"/>
    <property type="match status" value="1"/>
</dbReference>
<accession>A0A0R1TT98</accession>
<organism evidence="3 4">
    <name type="scientific">Ligilactobacillus apodemi DSM 16634 = JCM 16172</name>
    <dbReference type="NCBI Taxonomy" id="1423724"/>
    <lineage>
        <taxon>Bacteria</taxon>
        <taxon>Bacillati</taxon>
        <taxon>Bacillota</taxon>
        <taxon>Bacilli</taxon>
        <taxon>Lactobacillales</taxon>
        <taxon>Lactobacillaceae</taxon>
        <taxon>Ligilactobacillus</taxon>
    </lineage>
</organism>
<evidence type="ECO:0000259" key="2">
    <source>
        <dbReference type="PROSITE" id="PS51096"/>
    </source>
</evidence>
<dbReference type="PANTHER" id="PTHR38594">
    <property type="entry name" value="PEP-DEPENDENT DIHYDROXYACETONE KINASE, PHOSPHORYL DONOR SUBUNIT DHAM"/>
    <property type="match status" value="1"/>
</dbReference>
<keyword evidence="4" id="KW-1185">Reference proteome</keyword>
<dbReference type="InterPro" id="IPR004701">
    <property type="entry name" value="PTS_EIIA_man-typ"/>
</dbReference>
<evidence type="ECO:0000313" key="4">
    <source>
        <dbReference type="Proteomes" id="UP000051324"/>
    </source>
</evidence>
<sequence>MSIGILIVSHVEQIAQGVPTLLSQVAPDISITFAGGTAGQEIGTSLEKISNALDANRAEEVLAFYDLGSAKMNLEMASEFSSKRVTFMIPL</sequence>
<keyword evidence="1" id="KW-0808">Transferase</keyword>
<name>A0A0R1TT98_9LACO</name>
<dbReference type="GO" id="GO:0019563">
    <property type="term" value="P:glycerol catabolic process"/>
    <property type="evidence" value="ECO:0007669"/>
    <property type="project" value="InterPro"/>
</dbReference>
<dbReference type="Gene3D" id="3.40.50.510">
    <property type="entry name" value="Phosphotransferase system, mannose-type IIA component"/>
    <property type="match status" value="1"/>
</dbReference>
<dbReference type="GO" id="GO:0016020">
    <property type="term" value="C:membrane"/>
    <property type="evidence" value="ECO:0007669"/>
    <property type="project" value="InterPro"/>
</dbReference>
<dbReference type="EMBL" id="AZFT01000050">
    <property type="protein sequence ID" value="KRL84534.1"/>
    <property type="molecule type" value="Genomic_DNA"/>
</dbReference>
<feature type="domain" description="PTS EIIA type-4" evidence="2">
    <location>
        <begin position="2"/>
        <end position="91"/>
    </location>
</feature>